<keyword evidence="1" id="KW-0418">Kinase</keyword>
<accession>A0A146K5N6</accession>
<proteinExistence type="predicted"/>
<dbReference type="Gene3D" id="1.10.510.10">
    <property type="entry name" value="Transferase(Phosphotransferase) domain 1"/>
    <property type="match status" value="1"/>
</dbReference>
<feature type="non-terminal residue" evidence="1">
    <location>
        <position position="150"/>
    </location>
</feature>
<organism evidence="1">
    <name type="scientific">Trepomonas sp. PC1</name>
    <dbReference type="NCBI Taxonomy" id="1076344"/>
    <lineage>
        <taxon>Eukaryota</taxon>
        <taxon>Metamonada</taxon>
        <taxon>Diplomonadida</taxon>
        <taxon>Hexamitidae</taxon>
        <taxon>Hexamitinae</taxon>
        <taxon>Trepomonas</taxon>
    </lineage>
</organism>
<reference evidence="1" key="1">
    <citation type="submission" date="2015-07" db="EMBL/GenBank/DDBJ databases">
        <title>Adaptation to a free-living lifestyle via gene acquisitions in the diplomonad Trepomonas sp. PC1.</title>
        <authorList>
            <person name="Xu F."/>
            <person name="Jerlstrom-Hultqvist J."/>
            <person name="Kolisko M."/>
            <person name="Simpson A.G.B."/>
            <person name="Roger A.J."/>
            <person name="Svard S.G."/>
            <person name="Andersson J.O."/>
        </authorList>
    </citation>
    <scope>NUCLEOTIDE SEQUENCE</scope>
    <source>
        <strain evidence="1">PC1</strain>
    </source>
</reference>
<dbReference type="EMBL" id="GDID01005725">
    <property type="protein sequence ID" value="JAP90881.1"/>
    <property type="molecule type" value="Transcribed_RNA"/>
</dbReference>
<sequence>LKNLIQLIPKAQNLMHSKTNYFQSQFNDHICLFQDDFQQLWKCSKRLEQIQFLVQILYVPTETYPKHQQQLQRILEFQSSKCLNYIFQWVELDSIQATLMMSTIFIQLEYFTETTLQSWLRDKINLKLSDDERWSITSQLIEGLNDIHSA</sequence>
<dbReference type="AlphaFoldDB" id="A0A146K5N6"/>
<feature type="non-terminal residue" evidence="1">
    <location>
        <position position="1"/>
    </location>
</feature>
<protein>
    <submittedName>
        <fullName evidence="1">Protein tyrosine kinase domain-containing protein</fullName>
    </submittedName>
</protein>
<dbReference type="InterPro" id="IPR011009">
    <property type="entry name" value="Kinase-like_dom_sf"/>
</dbReference>
<dbReference type="SUPFAM" id="SSF56112">
    <property type="entry name" value="Protein kinase-like (PK-like)"/>
    <property type="match status" value="1"/>
</dbReference>
<keyword evidence="1" id="KW-0808">Transferase</keyword>
<name>A0A146K5N6_9EUKA</name>
<evidence type="ECO:0000313" key="1">
    <source>
        <dbReference type="EMBL" id="JAP90881.1"/>
    </source>
</evidence>
<gene>
    <name evidence="1" type="ORF">TPC1_17681</name>
</gene>
<dbReference type="GO" id="GO:0016301">
    <property type="term" value="F:kinase activity"/>
    <property type="evidence" value="ECO:0007669"/>
    <property type="project" value="UniProtKB-KW"/>
</dbReference>